<sequence length="355" mass="40382">MGLKQSKHITTTTLVNSSKDRPDVLLKGERRKKFRSFRSSGILFDGTSTLENWRFSHGGKRIHNLKNAKLLGPIIDEEVERLQRQHRLFKRIWQSNYSSPVEERLKSGGARILDVGCGPGTWTIEMAESYPKSTFTGVDFAPIFPQEKRPVNAKFLQANILDGLPFLDDTFDFVHMRLLVTAFSAKEWEEKVIPELARVTRQGGWVEFMESDIQYFNEGPVTQRLSNALMAFMKGKGILQPIDSYVPNSMESCEKFEKEIKIEEKSCFVGKWAGELGQLAVDDITKGWAAVKLPMSTMMGAKLSEYDDAIQIFAKEVEQYKTSFKTWRFFGQKISTTSSSAITTPSSWDQSEQSQ</sequence>
<dbReference type="Pfam" id="PF13649">
    <property type="entry name" value="Methyltransf_25"/>
    <property type="match status" value="1"/>
</dbReference>
<dbReference type="VEuPathDB" id="FungiDB:RhiirA1_416438"/>
<dbReference type="InterPro" id="IPR041698">
    <property type="entry name" value="Methyltransf_25"/>
</dbReference>
<dbReference type="VEuPathDB" id="FungiDB:FUN_022266"/>
<reference evidence="2 3" key="1">
    <citation type="submission" date="2015-10" db="EMBL/GenBank/DDBJ databases">
        <title>Genome analyses suggest a sexual origin of heterokaryosis in a supposedly ancient asexual fungus.</title>
        <authorList>
            <person name="Ropars J."/>
            <person name="Sedzielewska K."/>
            <person name="Noel J."/>
            <person name="Charron P."/>
            <person name="Farinelli L."/>
            <person name="Marton T."/>
            <person name="Kruger M."/>
            <person name="Pelin A."/>
            <person name="Brachmann A."/>
            <person name="Corradi N."/>
        </authorList>
    </citation>
    <scope>NUCLEOTIDE SEQUENCE [LARGE SCALE GENOMIC DNA]</scope>
    <source>
        <strain evidence="2 3">A4</strain>
    </source>
</reference>
<dbReference type="OrthoDB" id="2013972at2759"/>
<gene>
    <name evidence="2" type="ORF">RhiirA4_407529</name>
</gene>
<dbReference type="PANTHER" id="PTHR43591">
    <property type="entry name" value="METHYLTRANSFERASE"/>
    <property type="match status" value="1"/>
</dbReference>
<evidence type="ECO:0000313" key="2">
    <source>
        <dbReference type="EMBL" id="PKY51546.1"/>
    </source>
</evidence>
<comment type="caution">
    <text evidence="2">The sequence shown here is derived from an EMBL/GenBank/DDBJ whole genome shotgun (WGS) entry which is preliminary data.</text>
</comment>
<organism evidence="2 3">
    <name type="scientific">Rhizophagus irregularis</name>
    <dbReference type="NCBI Taxonomy" id="588596"/>
    <lineage>
        <taxon>Eukaryota</taxon>
        <taxon>Fungi</taxon>
        <taxon>Fungi incertae sedis</taxon>
        <taxon>Mucoromycota</taxon>
        <taxon>Glomeromycotina</taxon>
        <taxon>Glomeromycetes</taxon>
        <taxon>Glomerales</taxon>
        <taxon>Glomeraceae</taxon>
        <taxon>Rhizophagus</taxon>
    </lineage>
</organism>
<evidence type="ECO:0000313" key="3">
    <source>
        <dbReference type="Proteomes" id="UP000234323"/>
    </source>
</evidence>
<dbReference type="CDD" id="cd02440">
    <property type="entry name" value="AdoMet_MTases"/>
    <property type="match status" value="1"/>
</dbReference>
<name>A0A2I1GY39_9GLOM</name>
<dbReference type="GO" id="GO:0008168">
    <property type="term" value="F:methyltransferase activity"/>
    <property type="evidence" value="ECO:0007669"/>
    <property type="project" value="UniProtKB-KW"/>
</dbReference>
<accession>A0A2I1GY39</accession>
<dbReference type="EMBL" id="LLXI01001042">
    <property type="protein sequence ID" value="PKY51546.1"/>
    <property type="molecule type" value="Genomic_DNA"/>
</dbReference>
<dbReference type="Gene3D" id="3.40.50.150">
    <property type="entry name" value="Vaccinia Virus protein VP39"/>
    <property type="match status" value="1"/>
</dbReference>
<dbReference type="AlphaFoldDB" id="A0A2I1GY39"/>
<dbReference type="VEuPathDB" id="FungiDB:RhiirFUN_025770"/>
<protein>
    <submittedName>
        <fullName evidence="2">S-adenosyl-L-methionine-dependent methyltransferase</fullName>
    </submittedName>
</protein>
<keyword evidence="3" id="KW-1185">Reference proteome</keyword>
<dbReference type="PANTHER" id="PTHR43591:SF24">
    <property type="entry name" value="2-METHOXY-6-POLYPRENYL-1,4-BENZOQUINOL METHYLASE, MITOCHONDRIAL"/>
    <property type="match status" value="1"/>
</dbReference>
<keyword evidence="2" id="KW-0808">Transferase</keyword>
<dbReference type="GO" id="GO:0032259">
    <property type="term" value="P:methylation"/>
    <property type="evidence" value="ECO:0007669"/>
    <property type="project" value="UniProtKB-KW"/>
</dbReference>
<dbReference type="InterPro" id="IPR029063">
    <property type="entry name" value="SAM-dependent_MTases_sf"/>
</dbReference>
<evidence type="ECO:0000259" key="1">
    <source>
        <dbReference type="Pfam" id="PF13649"/>
    </source>
</evidence>
<dbReference type="Proteomes" id="UP000234323">
    <property type="component" value="Unassembled WGS sequence"/>
</dbReference>
<feature type="domain" description="Methyltransferase" evidence="1">
    <location>
        <begin position="112"/>
        <end position="204"/>
    </location>
</feature>
<proteinExistence type="predicted"/>
<keyword evidence="2" id="KW-0489">Methyltransferase</keyword>
<dbReference type="SUPFAM" id="SSF53335">
    <property type="entry name" value="S-adenosyl-L-methionine-dependent methyltransferases"/>
    <property type="match status" value="1"/>
</dbReference>